<dbReference type="NCBIfam" id="TIGR01180">
    <property type="entry name" value="aman2_put"/>
    <property type="match status" value="1"/>
</dbReference>
<dbReference type="GO" id="GO:0030246">
    <property type="term" value="F:carbohydrate binding"/>
    <property type="evidence" value="ECO:0007669"/>
    <property type="project" value="InterPro"/>
</dbReference>
<organism evidence="7 8">
    <name type="scientific">Muribaculum intestinale</name>
    <dbReference type="NCBI Taxonomy" id="1796646"/>
    <lineage>
        <taxon>Bacteria</taxon>
        <taxon>Pseudomonadati</taxon>
        <taxon>Bacteroidota</taxon>
        <taxon>Bacteroidia</taxon>
        <taxon>Bacteroidales</taxon>
        <taxon>Muribaculaceae</taxon>
        <taxon>Muribaculum</taxon>
    </lineage>
</organism>
<comment type="cofactor">
    <cofactor evidence="1">
        <name>Ca(2+)</name>
        <dbReference type="ChEBI" id="CHEBI:29108"/>
    </cofactor>
</comment>
<dbReference type="GO" id="GO:0006516">
    <property type="term" value="P:glycoprotein catabolic process"/>
    <property type="evidence" value="ECO:0007669"/>
    <property type="project" value="TreeGrafter"/>
</dbReference>
<dbReference type="InterPro" id="IPR008928">
    <property type="entry name" value="6-hairpin_glycosidase_sf"/>
</dbReference>
<feature type="chain" id="PRO_5008529532" evidence="4">
    <location>
        <begin position="23"/>
        <end position="741"/>
    </location>
</feature>
<dbReference type="Gene3D" id="2.70.98.10">
    <property type="match status" value="1"/>
</dbReference>
<sequence>MISRFRAPIIAGALIASGVLSGAAAKKPQEPAGDPVDFVNPFIGTTNFGTTNPGAGVPNGLMRVTPFNVMGSDTNRYDKDARWWSTPYDNTNSFFTGFAHGALSGVGCPDLGSLLLTATTGKLDVDYHNYGTAYSDEQAVPGWYSLNLDAYGIKAETTATARTARTRFTFPAGEGNILLNLGEGLTNESGATLRRVSPTEIRGSKLLGTFCYTADQAVFPVYFVMRISRVPSSQGMWKKQRPGAEWEAEWNKDQGKYKLYPGYSKVMSGDDIGVWYSYDGMTAGETVEVSMAISYVSEEGALRNLEAEQPAGTTFDDIRASARRMWNDDLSRISVEGGSLRDKVVFYTGLYHALIHPNILQDVDGAYPVMESDSIAYVPEGHNRYTVFSLWDTYRNLHQLLTLVYPERQTDMLNTMLAMYREHGWLPKWELYGRETYTMEGDPSISVIADSYLRGLRGFDTDLAWEAMLRGATAPGAENLMRPDADDYFSLGYVPLREQYDNSVSHALEYYTADYALSRFAAATGRADSTLFAERAAGWHNYFDPELGVLRPRLSDGSFLTPFNPRQGENFEPSPGFHEGNSWNYTFAIPHDVEGMIKAHGGEKEFVKRLQAVFDNGLYDPANEPDIIYPYLFSRIKGEEWRTHRIVGELLDKYFTTAPDGIPGNEDCGTMSAWAIWSMMGMYPDTPGDPAFTLTVPRFDKITVKLDPEIWGKNYLEIKRRNAKAHSGRISHDEMLRRYGK</sequence>
<accession>A0A1B1SD99</accession>
<keyword evidence="4" id="KW-0732">Signal</keyword>
<dbReference type="InterPro" id="IPR005887">
    <property type="entry name" value="GH92_a_mannosidase_put"/>
</dbReference>
<evidence type="ECO:0000313" key="7">
    <source>
        <dbReference type="EMBL" id="ANU64811.1"/>
    </source>
</evidence>
<dbReference type="EMBL" id="CP015402">
    <property type="protein sequence ID" value="ANU64811.1"/>
    <property type="molecule type" value="Genomic_DNA"/>
</dbReference>
<proteinExistence type="predicted"/>
<evidence type="ECO:0000256" key="1">
    <source>
        <dbReference type="ARBA" id="ARBA00001913"/>
    </source>
</evidence>
<dbReference type="InterPro" id="IPR014718">
    <property type="entry name" value="GH-type_carb-bd"/>
</dbReference>
<accession>A0A1Z2XKY9</accession>
<dbReference type="GO" id="GO:0005975">
    <property type="term" value="P:carbohydrate metabolic process"/>
    <property type="evidence" value="ECO:0007669"/>
    <property type="project" value="InterPro"/>
</dbReference>
<dbReference type="RefSeq" id="WP_068962083.1">
    <property type="nucleotide sequence ID" value="NZ_CAJTAP010000003.1"/>
</dbReference>
<evidence type="ECO:0000256" key="2">
    <source>
        <dbReference type="ARBA" id="ARBA00011245"/>
    </source>
</evidence>
<comment type="subunit">
    <text evidence="2">Monomer.</text>
</comment>
<dbReference type="OrthoDB" id="9762711at2"/>
<dbReference type="GO" id="GO:0005829">
    <property type="term" value="C:cytosol"/>
    <property type="evidence" value="ECO:0007669"/>
    <property type="project" value="TreeGrafter"/>
</dbReference>
<dbReference type="SUPFAM" id="SSF48208">
    <property type="entry name" value="Six-hairpin glycosidases"/>
    <property type="match status" value="1"/>
</dbReference>
<dbReference type="InterPro" id="IPR050883">
    <property type="entry name" value="PNGase"/>
</dbReference>
<dbReference type="PANTHER" id="PTHR12143">
    <property type="entry name" value="PEPTIDE N-GLYCANASE PNGASE -RELATED"/>
    <property type="match status" value="1"/>
</dbReference>
<feature type="domain" description="Glycosyl hydrolase family 92 N-terminal" evidence="6">
    <location>
        <begin position="38"/>
        <end position="294"/>
    </location>
</feature>
<dbReference type="Pfam" id="PF07971">
    <property type="entry name" value="Glyco_hydro_92"/>
    <property type="match status" value="1"/>
</dbReference>
<protein>
    <submittedName>
        <fullName evidence="7">Alpha-mannosidase</fullName>
    </submittedName>
</protein>
<feature type="signal peptide" evidence="4">
    <location>
        <begin position="1"/>
        <end position="22"/>
    </location>
</feature>
<keyword evidence="3" id="KW-0106">Calcium</keyword>
<dbReference type="Gene3D" id="3.30.2080.10">
    <property type="entry name" value="GH92 mannosidase domain"/>
    <property type="match status" value="1"/>
</dbReference>
<reference evidence="8" key="1">
    <citation type="submission" date="2016-04" db="EMBL/GenBank/DDBJ databases">
        <title>Complete Genome Sequences of Twelve Strains of a Stable Defined Moderately Diverse Mouse Microbiota 2 (sDMDMm2).</title>
        <authorList>
            <person name="Uchimura Y."/>
            <person name="Wyss M."/>
            <person name="Brugiroux S."/>
            <person name="Limenitakis J.P."/>
            <person name="Stecher B."/>
            <person name="McCoy K.D."/>
            <person name="Macpherson A.J."/>
        </authorList>
    </citation>
    <scope>NUCLEOTIDE SEQUENCE [LARGE SCALE GENOMIC DNA]</scope>
    <source>
        <strain evidence="8">YL27</strain>
    </source>
</reference>
<evidence type="ECO:0000259" key="5">
    <source>
        <dbReference type="Pfam" id="PF07971"/>
    </source>
</evidence>
<dbReference type="Gene3D" id="1.20.1050.60">
    <property type="entry name" value="alpha-1,2-mannosidase"/>
    <property type="match status" value="1"/>
</dbReference>
<dbReference type="STRING" id="1796646.A4V02_08580"/>
<gene>
    <name evidence="7" type="ORF">A4V02_08580</name>
</gene>
<dbReference type="InterPro" id="IPR012939">
    <property type="entry name" value="Glyco_hydro_92"/>
</dbReference>
<dbReference type="Proteomes" id="UP000186351">
    <property type="component" value="Chromosome"/>
</dbReference>
<dbReference type="FunFam" id="1.20.1050.60:FF:000001">
    <property type="entry name" value="Putative alpha-1,2-mannosidase"/>
    <property type="match status" value="1"/>
</dbReference>
<dbReference type="KEGG" id="pary:A4V02_08580"/>
<evidence type="ECO:0000256" key="4">
    <source>
        <dbReference type="SAM" id="SignalP"/>
    </source>
</evidence>
<evidence type="ECO:0000313" key="8">
    <source>
        <dbReference type="Proteomes" id="UP000186351"/>
    </source>
</evidence>
<dbReference type="AlphaFoldDB" id="A0A1B1SD99"/>
<feature type="domain" description="Glycosyl hydrolase family 92" evidence="5">
    <location>
        <begin position="301"/>
        <end position="724"/>
    </location>
</feature>
<dbReference type="Gene3D" id="1.20.1610.10">
    <property type="entry name" value="alpha-1,2-mannosidases domains"/>
    <property type="match status" value="1"/>
</dbReference>
<dbReference type="PANTHER" id="PTHR12143:SF39">
    <property type="entry name" value="SECRETED PROTEIN"/>
    <property type="match status" value="1"/>
</dbReference>
<name>A0A1B1SD99_9BACT</name>
<keyword evidence="8" id="KW-1185">Reference proteome</keyword>
<dbReference type="InterPro" id="IPR041371">
    <property type="entry name" value="GH92_N"/>
</dbReference>
<evidence type="ECO:0000256" key="3">
    <source>
        <dbReference type="ARBA" id="ARBA00022837"/>
    </source>
</evidence>
<dbReference type="Pfam" id="PF17678">
    <property type="entry name" value="Glyco_hydro_92N"/>
    <property type="match status" value="1"/>
</dbReference>
<dbReference type="GeneID" id="65536917"/>
<evidence type="ECO:0000259" key="6">
    <source>
        <dbReference type="Pfam" id="PF17678"/>
    </source>
</evidence>
<dbReference type="GO" id="GO:0000224">
    <property type="term" value="F:peptide-N4-(N-acetyl-beta-glucosaminyl)asparagine amidase activity"/>
    <property type="evidence" value="ECO:0007669"/>
    <property type="project" value="TreeGrafter"/>
</dbReference>